<name>A0A0R3TEF7_RODNA</name>
<evidence type="ECO:0000313" key="1">
    <source>
        <dbReference type="WBParaSite" id="HNAJ_0000544601-mRNA-1"/>
    </source>
</evidence>
<accession>A0A0R3TEF7</accession>
<dbReference type="WBParaSite" id="HNAJ_0000544601-mRNA-1">
    <property type="protein sequence ID" value="HNAJ_0000544601-mRNA-1"/>
    <property type="gene ID" value="HNAJ_0000544601"/>
</dbReference>
<reference evidence="1" key="1">
    <citation type="submission" date="2017-02" db="UniProtKB">
        <authorList>
            <consortium name="WormBaseParasite"/>
        </authorList>
    </citation>
    <scope>IDENTIFICATION</scope>
</reference>
<dbReference type="AlphaFoldDB" id="A0A0R3TEF7"/>
<proteinExistence type="predicted"/>
<sequence length="97" mass="10975">MEMNLFQSTPPLPSPPLASHFFARRWWRPARPSFRKIYDLGRHLMTQPFTHPSSSLPFASRPPQNHPRSWAVDLSANVSLGDAGSVKFSSFVPIDTL</sequence>
<organism evidence="1">
    <name type="scientific">Rodentolepis nana</name>
    <name type="common">Dwarf tapeworm</name>
    <name type="synonym">Hymenolepis nana</name>
    <dbReference type="NCBI Taxonomy" id="102285"/>
    <lineage>
        <taxon>Eukaryota</taxon>
        <taxon>Metazoa</taxon>
        <taxon>Spiralia</taxon>
        <taxon>Lophotrochozoa</taxon>
        <taxon>Platyhelminthes</taxon>
        <taxon>Cestoda</taxon>
        <taxon>Eucestoda</taxon>
        <taxon>Cyclophyllidea</taxon>
        <taxon>Hymenolepididae</taxon>
        <taxon>Rodentolepis</taxon>
    </lineage>
</organism>
<protein>
    <submittedName>
        <fullName evidence="1">Uncharacterized protein</fullName>
    </submittedName>
</protein>